<evidence type="ECO:0000259" key="8">
    <source>
        <dbReference type="SMART" id="SM00244"/>
    </source>
</evidence>
<dbReference type="InterPro" id="IPR018080">
    <property type="entry name" value="Band_7/stomatin-like_CS"/>
</dbReference>
<dbReference type="GO" id="GO:0005886">
    <property type="term" value="C:plasma membrane"/>
    <property type="evidence" value="ECO:0007669"/>
    <property type="project" value="UniProtKB-ARBA"/>
</dbReference>
<dbReference type="RefSeq" id="WP_261615206.1">
    <property type="nucleotide sequence ID" value="NZ_JALIDZ010000003.1"/>
</dbReference>
<dbReference type="AlphaFoldDB" id="A0AAW5QZE4"/>
<keyword evidence="6" id="KW-0472">Membrane</keyword>
<keyword evidence="4" id="KW-0812">Transmembrane</keyword>
<feature type="compositionally biased region" description="Gly residues" evidence="7">
    <location>
        <begin position="304"/>
        <end position="325"/>
    </location>
</feature>
<evidence type="ECO:0000256" key="1">
    <source>
        <dbReference type="ARBA" id="ARBA00004167"/>
    </source>
</evidence>
<protein>
    <recommendedName>
        <fullName evidence="3">Protein QmcA</fullName>
    </recommendedName>
</protein>
<reference evidence="9 10" key="1">
    <citation type="submission" date="2022-04" db="EMBL/GenBank/DDBJ databases">
        <authorList>
            <person name="Ye Y.-Q."/>
            <person name="Du Z.-J."/>
        </authorList>
    </citation>
    <scope>NUCLEOTIDE SEQUENCE [LARGE SCALE GENOMIC DNA]</scope>
    <source>
        <strain evidence="9 10">A6E488</strain>
    </source>
</reference>
<dbReference type="InterPro" id="IPR001972">
    <property type="entry name" value="Stomatin_HflK_fam"/>
</dbReference>
<organism evidence="9 10">
    <name type="scientific">Microbaculum marinisediminis</name>
    <dbReference type="NCBI Taxonomy" id="2931392"/>
    <lineage>
        <taxon>Bacteria</taxon>
        <taxon>Pseudomonadati</taxon>
        <taxon>Pseudomonadota</taxon>
        <taxon>Alphaproteobacteria</taxon>
        <taxon>Hyphomicrobiales</taxon>
        <taxon>Tepidamorphaceae</taxon>
        <taxon>Microbaculum</taxon>
    </lineage>
</organism>
<dbReference type="PRINTS" id="PR00721">
    <property type="entry name" value="STOMATIN"/>
</dbReference>
<evidence type="ECO:0000256" key="6">
    <source>
        <dbReference type="ARBA" id="ARBA00023136"/>
    </source>
</evidence>
<evidence type="ECO:0000256" key="4">
    <source>
        <dbReference type="ARBA" id="ARBA00022692"/>
    </source>
</evidence>
<sequence length="361" mass="38179">MAFGLDIVVVVFVVLLILLVISGVKQVPQGYDYTVERFGRYSKTLQPGLGFIVPLIDRVGRKMNMMEQFIDVPSQEVITRDNATVTVDGVAFFQVLDAPRASYEVSDLDNAILNITMTNVRTVMGSMDLDELLSQRDEINTRLLKVVDAATEPWGVKITRIEIKDINPPRDLVDSMARQMKAERDKRAAILEAEGERQSEILQAEGQKQALVLAAEGRREAAFRDAEARERLAEAEAKATTVVSEAVRTGSIQAINYFVADKYVGALKELAAAPNQKVMILPVEAASLLGALGGIGEIAGEAFGRGGPGGGGPGGGAGRDGGGGQTPDRGSPNRGSARSAGSAAGSSASVPEAPGGPWGSN</sequence>
<feature type="region of interest" description="Disordered" evidence="7">
    <location>
        <begin position="304"/>
        <end position="361"/>
    </location>
</feature>
<comment type="similarity">
    <text evidence="2">Belongs to the band 7/mec-2 family.</text>
</comment>
<dbReference type="SUPFAM" id="SSF117892">
    <property type="entry name" value="Band 7/SPFH domain"/>
    <property type="match status" value="1"/>
</dbReference>
<dbReference type="InterPro" id="IPR036013">
    <property type="entry name" value="Band_7/SPFH_dom_sf"/>
</dbReference>
<dbReference type="FunFam" id="3.30.479.30:FF:000004">
    <property type="entry name" value="Putative membrane protease family, stomatin"/>
    <property type="match status" value="1"/>
</dbReference>
<dbReference type="Gene3D" id="3.30.479.30">
    <property type="entry name" value="Band 7 domain"/>
    <property type="match status" value="1"/>
</dbReference>
<name>A0AAW5QZE4_9HYPH</name>
<evidence type="ECO:0000256" key="3">
    <source>
        <dbReference type="ARBA" id="ARBA00017055"/>
    </source>
</evidence>
<evidence type="ECO:0000313" key="9">
    <source>
        <dbReference type="EMBL" id="MCT8971630.1"/>
    </source>
</evidence>
<evidence type="ECO:0000313" key="10">
    <source>
        <dbReference type="Proteomes" id="UP001320898"/>
    </source>
</evidence>
<dbReference type="InterPro" id="IPR001107">
    <property type="entry name" value="Band_7"/>
</dbReference>
<dbReference type="GO" id="GO:0098552">
    <property type="term" value="C:side of membrane"/>
    <property type="evidence" value="ECO:0007669"/>
    <property type="project" value="UniProtKB-ARBA"/>
</dbReference>
<dbReference type="PROSITE" id="PS01270">
    <property type="entry name" value="BAND_7"/>
    <property type="match status" value="1"/>
</dbReference>
<dbReference type="SMART" id="SM00244">
    <property type="entry name" value="PHB"/>
    <property type="match status" value="1"/>
</dbReference>
<dbReference type="InterPro" id="IPR050710">
    <property type="entry name" value="Band7/mec-2_domain"/>
</dbReference>
<dbReference type="Pfam" id="PF01145">
    <property type="entry name" value="Band_7"/>
    <property type="match status" value="1"/>
</dbReference>
<feature type="domain" description="Band 7" evidence="8">
    <location>
        <begin position="22"/>
        <end position="180"/>
    </location>
</feature>
<keyword evidence="10" id="KW-1185">Reference proteome</keyword>
<comment type="caution">
    <text evidence="9">The sequence shown here is derived from an EMBL/GenBank/DDBJ whole genome shotgun (WGS) entry which is preliminary data.</text>
</comment>
<evidence type="ECO:0000256" key="2">
    <source>
        <dbReference type="ARBA" id="ARBA00008164"/>
    </source>
</evidence>
<proteinExistence type="inferred from homology"/>
<comment type="subcellular location">
    <subcellularLocation>
        <location evidence="1">Membrane</location>
        <topology evidence="1">Single-pass membrane protein</topology>
    </subcellularLocation>
</comment>
<evidence type="ECO:0000256" key="5">
    <source>
        <dbReference type="ARBA" id="ARBA00022989"/>
    </source>
</evidence>
<evidence type="ECO:0000256" key="7">
    <source>
        <dbReference type="SAM" id="MobiDB-lite"/>
    </source>
</evidence>
<dbReference type="EMBL" id="JALIDZ010000003">
    <property type="protein sequence ID" value="MCT8971630.1"/>
    <property type="molecule type" value="Genomic_DNA"/>
</dbReference>
<accession>A0AAW5QZE4</accession>
<keyword evidence="5" id="KW-1133">Transmembrane helix</keyword>
<gene>
    <name evidence="9" type="ORF">MUB46_07165</name>
</gene>
<dbReference type="CDD" id="cd08829">
    <property type="entry name" value="SPFH_paraslipin"/>
    <property type="match status" value="1"/>
</dbReference>
<dbReference type="PANTHER" id="PTHR43327">
    <property type="entry name" value="STOMATIN-LIKE PROTEIN 2, MITOCHONDRIAL"/>
    <property type="match status" value="1"/>
</dbReference>
<dbReference type="Proteomes" id="UP001320898">
    <property type="component" value="Unassembled WGS sequence"/>
</dbReference>
<dbReference type="PANTHER" id="PTHR43327:SF10">
    <property type="entry name" value="STOMATIN-LIKE PROTEIN 2, MITOCHONDRIAL"/>
    <property type="match status" value="1"/>
</dbReference>
<feature type="compositionally biased region" description="Low complexity" evidence="7">
    <location>
        <begin position="326"/>
        <end position="355"/>
    </location>
</feature>